<sequence>METIETEPQVTANRRGVAFTLVHQGRPVECVVTTAALEAWFWLEP</sequence>
<reference evidence="1 2" key="1">
    <citation type="journal article" date="2022" name="Arch. Microbiol.">
        <title>Paraburkholderia bengalensis sp. nov. isolated from roots of Oryza sativa, IR64.</title>
        <authorList>
            <person name="Nag P."/>
            <person name="Mondal N."/>
            <person name="Sarkar J."/>
            <person name="Das S."/>
        </authorList>
    </citation>
    <scope>NUCLEOTIDE SEQUENCE [LARGE SCALE GENOMIC DNA]</scope>
    <source>
        <strain evidence="1 2">IR64_4_BI</strain>
    </source>
</reference>
<organism evidence="1 2">
    <name type="scientific">Paraburkholderia bengalensis</name>
    <dbReference type="NCBI Taxonomy" id="2747562"/>
    <lineage>
        <taxon>Bacteria</taxon>
        <taxon>Pseudomonadati</taxon>
        <taxon>Pseudomonadota</taxon>
        <taxon>Betaproteobacteria</taxon>
        <taxon>Burkholderiales</taxon>
        <taxon>Burkholderiaceae</taxon>
        <taxon>Paraburkholderia</taxon>
    </lineage>
</organism>
<protein>
    <submittedName>
        <fullName evidence="1">DUF1488 family protein</fullName>
    </submittedName>
</protein>
<evidence type="ECO:0000313" key="2">
    <source>
        <dbReference type="Proteomes" id="UP001386437"/>
    </source>
</evidence>
<dbReference type="Proteomes" id="UP001386437">
    <property type="component" value="Unassembled WGS sequence"/>
</dbReference>
<dbReference type="InterPro" id="IPR036692">
    <property type="entry name" value="Shew3726-like_sf"/>
</dbReference>
<gene>
    <name evidence="1" type="ORF">H3V53_42800</name>
</gene>
<proteinExistence type="predicted"/>
<dbReference type="Pfam" id="PF07369">
    <property type="entry name" value="DUF1488"/>
    <property type="match status" value="1"/>
</dbReference>
<keyword evidence="2" id="KW-1185">Reference proteome</keyword>
<dbReference type="SUPFAM" id="SSF160272">
    <property type="entry name" value="Shew3726-like"/>
    <property type="match status" value="1"/>
</dbReference>
<dbReference type="InterPro" id="IPR009962">
    <property type="entry name" value="DUF1488"/>
</dbReference>
<evidence type="ECO:0000313" key="1">
    <source>
        <dbReference type="EMBL" id="MEI6003554.1"/>
    </source>
</evidence>
<dbReference type="EMBL" id="JACFYJ010000298">
    <property type="protein sequence ID" value="MEI6003554.1"/>
    <property type="molecule type" value="Genomic_DNA"/>
</dbReference>
<comment type="caution">
    <text evidence="1">The sequence shown here is derived from an EMBL/GenBank/DDBJ whole genome shotgun (WGS) entry which is preliminary data.</text>
</comment>
<name>A0ABU8J7B1_9BURK</name>
<feature type="non-terminal residue" evidence="1">
    <location>
        <position position="45"/>
    </location>
</feature>
<accession>A0ABU8J7B1</accession>